<name>J3L9S3_ORYBR</name>
<evidence type="ECO:0000313" key="3">
    <source>
        <dbReference type="Proteomes" id="UP000006038"/>
    </source>
</evidence>
<evidence type="ECO:0000313" key="2">
    <source>
        <dbReference type="EnsemblPlants" id="OB02G13900.1"/>
    </source>
</evidence>
<evidence type="ECO:0000256" key="1">
    <source>
        <dbReference type="SAM" id="Phobius"/>
    </source>
</evidence>
<organism evidence="2">
    <name type="scientific">Oryza brachyantha</name>
    <name type="common">malo sina</name>
    <dbReference type="NCBI Taxonomy" id="4533"/>
    <lineage>
        <taxon>Eukaryota</taxon>
        <taxon>Viridiplantae</taxon>
        <taxon>Streptophyta</taxon>
        <taxon>Embryophyta</taxon>
        <taxon>Tracheophyta</taxon>
        <taxon>Spermatophyta</taxon>
        <taxon>Magnoliopsida</taxon>
        <taxon>Liliopsida</taxon>
        <taxon>Poales</taxon>
        <taxon>Poaceae</taxon>
        <taxon>BOP clade</taxon>
        <taxon>Oryzoideae</taxon>
        <taxon>Oryzeae</taxon>
        <taxon>Oryzinae</taxon>
        <taxon>Oryza</taxon>
    </lineage>
</organism>
<reference evidence="2" key="1">
    <citation type="submission" date="2013-04" db="UniProtKB">
        <authorList>
            <consortium name="EnsemblPlants"/>
        </authorList>
    </citation>
    <scope>IDENTIFICATION</scope>
</reference>
<proteinExistence type="predicted"/>
<dbReference type="Proteomes" id="UP000006038">
    <property type="component" value="Unassembled WGS sequence"/>
</dbReference>
<feature type="transmembrane region" description="Helical" evidence="1">
    <location>
        <begin position="87"/>
        <end position="108"/>
    </location>
</feature>
<keyword evidence="3" id="KW-1185">Reference proteome</keyword>
<dbReference type="EnsemblPlants" id="OB02G13900.1">
    <property type="protein sequence ID" value="OB02G13900.1"/>
    <property type="gene ID" value="OB02G13900"/>
</dbReference>
<dbReference type="AlphaFoldDB" id="J3L9S3"/>
<sequence length="112" mass="13281">MVISWSKASLQKKKKSYYCVINIHRVELVEHQLGKLICHMRWWFGLLVVELPFILDFLLPVGQVLALSVILYGSSKHLSGKFSPQQLRWLVHFYFQSSMRIFIVPYVYTPYF</sequence>
<accession>J3L9S3</accession>
<keyword evidence="1" id="KW-0812">Transmembrane</keyword>
<dbReference type="Gramene" id="OB02G13900.1">
    <property type="protein sequence ID" value="OB02G13900.1"/>
    <property type="gene ID" value="OB02G13900"/>
</dbReference>
<protein>
    <submittedName>
        <fullName evidence="2">Uncharacterized protein</fullName>
    </submittedName>
</protein>
<keyword evidence="1" id="KW-0472">Membrane</keyword>
<keyword evidence="1" id="KW-1133">Transmembrane helix</keyword>
<feature type="transmembrane region" description="Helical" evidence="1">
    <location>
        <begin position="53"/>
        <end position="75"/>
    </location>
</feature>
<dbReference type="HOGENOM" id="CLU_2149725_0_0_1"/>